<feature type="transmembrane region" description="Helical" evidence="7">
    <location>
        <begin position="482"/>
        <end position="505"/>
    </location>
</feature>
<name>A0A1Y2DSW3_9PEZI</name>
<dbReference type="InParanoid" id="A0A1Y2DSW3"/>
<dbReference type="InterPro" id="IPR036259">
    <property type="entry name" value="MFS_trans_sf"/>
</dbReference>
<comment type="caution">
    <text evidence="9">The sequence shown here is derived from an EMBL/GenBank/DDBJ whole genome shotgun (WGS) entry which is preliminary data.</text>
</comment>
<evidence type="ECO:0000256" key="3">
    <source>
        <dbReference type="ARBA" id="ARBA00022692"/>
    </source>
</evidence>
<dbReference type="InterPro" id="IPR011701">
    <property type="entry name" value="MFS"/>
</dbReference>
<dbReference type="GO" id="GO:0005886">
    <property type="term" value="C:plasma membrane"/>
    <property type="evidence" value="ECO:0007669"/>
    <property type="project" value="TreeGrafter"/>
</dbReference>
<feature type="transmembrane region" description="Helical" evidence="7">
    <location>
        <begin position="247"/>
        <end position="272"/>
    </location>
</feature>
<dbReference type="InterPro" id="IPR020846">
    <property type="entry name" value="MFS_dom"/>
</dbReference>
<feature type="transmembrane region" description="Helical" evidence="7">
    <location>
        <begin position="410"/>
        <end position="431"/>
    </location>
</feature>
<evidence type="ECO:0000256" key="4">
    <source>
        <dbReference type="ARBA" id="ARBA00022989"/>
    </source>
</evidence>
<accession>A0A1Y2DSW3</accession>
<dbReference type="FunFam" id="1.20.1250.20:FF:000196">
    <property type="entry name" value="MFS toxin efflux pump (AflT)"/>
    <property type="match status" value="1"/>
</dbReference>
<feature type="transmembrane region" description="Helical" evidence="7">
    <location>
        <begin position="149"/>
        <end position="171"/>
    </location>
</feature>
<keyword evidence="10" id="KW-1185">Reference proteome</keyword>
<proteinExistence type="predicted"/>
<gene>
    <name evidence="9" type="ORF">BCR38DRAFT_458902</name>
</gene>
<dbReference type="PANTHER" id="PTHR23501">
    <property type="entry name" value="MAJOR FACILITATOR SUPERFAMILY"/>
    <property type="match status" value="1"/>
</dbReference>
<dbReference type="PANTHER" id="PTHR23501:SF153">
    <property type="entry name" value="AFLATOXIN EFFLUX PUMP, PUTATIVE-RELATED"/>
    <property type="match status" value="1"/>
</dbReference>
<dbReference type="Proteomes" id="UP000193689">
    <property type="component" value="Unassembled WGS sequence"/>
</dbReference>
<feature type="transmembrane region" description="Helical" evidence="7">
    <location>
        <begin position="345"/>
        <end position="371"/>
    </location>
</feature>
<dbReference type="CDD" id="cd17502">
    <property type="entry name" value="MFS_Azr1_MDR_like"/>
    <property type="match status" value="1"/>
</dbReference>
<dbReference type="GO" id="GO:0022857">
    <property type="term" value="F:transmembrane transporter activity"/>
    <property type="evidence" value="ECO:0007669"/>
    <property type="project" value="InterPro"/>
</dbReference>
<feature type="region of interest" description="Disordered" evidence="6">
    <location>
        <begin position="1"/>
        <end position="29"/>
    </location>
</feature>
<dbReference type="RefSeq" id="XP_040714204.1">
    <property type="nucleotide sequence ID" value="XM_040862225.1"/>
</dbReference>
<protein>
    <submittedName>
        <fullName evidence="9">Major facilitator superfamily domain-containing protein</fullName>
    </submittedName>
</protein>
<dbReference type="PROSITE" id="PS50850">
    <property type="entry name" value="MFS"/>
    <property type="match status" value="1"/>
</dbReference>
<organism evidence="9 10">
    <name type="scientific">Pseudomassariella vexata</name>
    <dbReference type="NCBI Taxonomy" id="1141098"/>
    <lineage>
        <taxon>Eukaryota</taxon>
        <taxon>Fungi</taxon>
        <taxon>Dikarya</taxon>
        <taxon>Ascomycota</taxon>
        <taxon>Pezizomycotina</taxon>
        <taxon>Sordariomycetes</taxon>
        <taxon>Xylariomycetidae</taxon>
        <taxon>Amphisphaeriales</taxon>
        <taxon>Pseudomassariaceae</taxon>
        <taxon>Pseudomassariella</taxon>
    </lineage>
</organism>
<feature type="transmembrane region" description="Helical" evidence="7">
    <location>
        <begin position="40"/>
        <end position="67"/>
    </location>
</feature>
<evidence type="ECO:0000313" key="10">
    <source>
        <dbReference type="Proteomes" id="UP000193689"/>
    </source>
</evidence>
<dbReference type="SUPFAM" id="SSF103473">
    <property type="entry name" value="MFS general substrate transporter"/>
    <property type="match status" value="1"/>
</dbReference>
<evidence type="ECO:0000256" key="1">
    <source>
        <dbReference type="ARBA" id="ARBA00004141"/>
    </source>
</evidence>
<sequence>MIETGSQKQQNVNMASSESPATPTIPQNDNTSDLTSVKTWLFLILVLLGSFLVALDRSIVSTAIPVITDEFNALSSYDLYLLPVKTVLLTSSLIFEAASALCGVAPNSTAFIVGRAICGVGAAGIFAGSIVCIIYAVPLHIRPRVQGFFGAFFGVASISGPLIGGGLTSRVTWRWCFYLNLPISSVAIAVIALLLKIPDRDTTKLPLSKKLKKLDFVGTALFIPGFVCLLLALQWGGQTYTWNEWRIIILLAFAGVLLAAFAAIQIWMPATATLSPRIFKQRSVLSAILVTFGISAGNFIFVYYLPTWFQSVQGVDSAQSGIRLLPTMIKMIVGSLVGGFTNSKVGYYTLLVIVGSCLMSVGAGLITTFPLDTSSGKWIGYQILYGIGMDVCFQVPNLTVQAVLPKMDVPIGLSLMLFCNLLASTIFVSVGENVLSNQLLSRLTGMPGFDPSLVTSGVATSLVDILPLQFRQTILVAYNKSLQEVFCIALILCCISVLGCATLEWKNVKKGKNNMATAEAAAEAQEKKFDSSAAEK</sequence>
<evidence type="ECO:0000256" key="6">
    <source>
        <dbReference type="SAM" id="MobiDB-lite"/>
    </source>
</evidence>
<evidence type="ECO:0000313" key="9">
    <source>
        <dbReference type="EMBL" id="ORY62368.1"/>
    </source>
</evidence>
<evidence type="ECO:0000256" key="7">
    <source>
        <dbReference type="SAM" id="Phobius"/>
    </source>
</evidence>
<feature type="transmembrane region" description="Helical" evidence="7">
    <location>
        <begin position="216"/>
        <end position="235"/>
    </location>
</feature>
<dbReference type="Pfam" id="PF07690">
    <property type="entry name" value="MFS_1"/>
    <property type="match status" value="1"/>
</dbReference>
<evidence type="ECO:0000259" key="8">
    <source>
        <dbReference type="PROSITE" id="PS50850"/>
    </source>
</evidence>
<keyword evidence="4 7" id="KW-1133">Transmembrane helix</keyword>
<dbReference type="OrthoDB" id="10021397at2759"/>
<feature type="transmembrane region" description="Helical" evidence="7">
    <location>
        <begin position="284"/>
        <end position="305"/>
    </location>
</feature>
<keyword evidence="5 7" id="KW-0472">Membrane</keyword>
<dbReference type="GeneID" id="63778437"/>
<evidence type="ECO:0000256" key="2">
    <source>
        <dbReference type="ARBA" id="ARBA00022448"/>
    </source>
</evidence>
<comment type="subcellular location">
    <subcellularLocation>
        <location evidence="1">Membrane</location>
        <topology evidence="1">Multi-pass membrane protein</topology>
    </subcellularLocation>
</comment>
<keyword evidence="2" id="KW-0813">Transport</keyword>
<dbReference type="FunCoup" id="A0A1Y2DSW3">
    <property type="interactions" value="66"/>
</dbReference>
<dbReference type="AlphaFoldDB" id="A0A1Y2DSW3"/>
<dbReference type="EMBL" id="MCFJ01000009">
    <property type="protein sequence ID" value="ORY62368.1"/>
    <property type="molecule type" value="Genomic_DNA"/>
</dbReference>
<feature type="transmembrane region" description="Helical" evidence="7">
    <location>
        <begin position="383"/>
        <end position="404"/>
    </location>
</feature>
<dbReference type="Gene3D" id="1.20.1250.20">
    <property type="entry name" value="MFS general substrate transporter like domains"/>
    <property type="match status" value="2"/>
</dbReference>
<feature type="transmembrane region" description="Helical" evidence="7">
    <location>
        <begin position="112"/>
        <end position="137"/>
    </location>
</feature>
<feature type="transmembrane region" description="Helical" evidence="7">
    <location>
        <begin position="177"/>
        <end position="195"/>
    </location>
</feature>
<evidence type="ECO:0000256" key="5">
    <source>
        <dbReference type="ARBA" id="ARBA00023136"/>
    </source>
</evidence>
<feature type="domain" description="Major facilitator superfamily (MFS) profile" evidence="8">
    <location>
        <begin position="1"/>
        <end position="475"/>
    </location>
</feature>
<reference evidence="9 10" key="1">
    <citation type="submission" date="2016-07" db="EMBL/GenBank/DDBJ databases">
        <title>Pervasive Adenine N6-methylation of Active Genes in Fungi.</title>
        <authorList>
            <consortium name="DOE Joint Genome Institute"/>
            <person name="Mondo S.J."/>
            <person name="Dannebaum R.O."/>
            <person name="Kuo R.C."/>
            <person name="Labutti K."/>
            <person name="Haridas S."/>
            <person name="Kuo A."/>
            <person name="Salamov A."/>
            <person name="Ahrendt S.R."/>
            <person name="Lipzen A."/>
            <person name="Sullivan W."/>
            <person name="Andreopoulos W.B."/>
            <person name="Clum A."/>
            <person name="Lindquist E."/>
            <person name="Daum C."/>
            <person name="Ramamoorthy G.K."/>
            <person name="Gryganskyi A."/>
            <person name="Culley D."/>
            <person name="Magnuson J.K."/>
            <person name="James T.Y."/>
            <person name="O'Malley M.A."/>
            <person name="Stajich J.E."/>
            <person name="Spatafora J.W."/>
            <person name="Visel A."/>
            <person name="Grigoriev I.V."/>
        </authorList>
    </citation>
    <scope>NUCLEOTIDE SEQUENCE [LARGE SCALE GENOMIC DNA]</scope>
    <source>
        <strain evidence="9 10">CBS 129021</strain>
    </source>
</reference>
<keyword evidence="3 7" id="KW-0812">Transmembrane</keyword>